<keyword evidence="5" id="KW-0472">Membrane</keyword>
<gene>
    <name evidence="7" type="primary">106095184</name>
</gene>
<dbReference type="InterPro" id="IPR000974">
    <property type="entry name" value="Glyco_hydro_22_lys"/>
</dbReference>
<comment type="similarity">
    <text evidence="1 4">Belongs to the glycosyl hydrolase 22 family.</text>
</comment>
<protein>
    <recommendedName>
        <fullName evidence="6">Glycosyl hydrolases family 22 (GH22) domain-containing protein</fullName>
    </recommendedName>
</protein>
<evidence type="ECO:0000256" key="1">
    <source>
        <dbReference type="ARBA" id="ARBA00010859"/>
    </source>
</evidence>
<evidence type="ECO:0000313" key="7">
    <source>
        <dbReference type="EnsemblMetazoa" id="SCAU005152-PA"/>
    </source>
</evidence>
<dbReference type="Pfam" id="PF00062">
    <property type="entry name" value="Lys"/>
    <property type="match status" value="1"/>
</dbReference>
<dbReference type="KEGG" id="scac:106095184"/>
<keyword evidence="5" id="KW-0812">Transmembrane</keyword>
<dbReference type="PANTHER" id="PTHR11407:SF36">
    <property type="entry name" value="GEO02684P1-RELATED"/>
    <property type="match status" value="1"/>
</dbReference>
<dbReference type="FunFam" id="1.10.530.10:FF:000001">
    <property type="entry name" value="Lysozyme C"/>
    <property type="match status" value="1"/>
</dbReference>
<proteinExistence type="inferred from homology"/>
<dbReference type="Gene3D" id="1.10.530.10">
    <property type="match status" value="1"/>
</dbReference>
<evidence type="ECO:0000259" key="6">
    <source>
        <dbReference type="PROSITE" id="PS00128"/>
    </source>
</evidence>
<feature type="transmembrane region" description="Helical" evidence="5">
    <location>
        <begin position="32"/>
        <end position="51"/>
    </location>
</feature>
<keyword evidence="2" id="KW-0732">Signal</keyword>
<dbReference type="VEuPathDB" id="VectorBase:SCAU005152"/>
<evidence type="ECO:0000256" key="4">
    <source>
        <dbReference type="RuleBase" id="RU004440"/>
    </source>
</evidence>
<evidence type="ECO:0000256" key="2">
    <source>
        <dbReference type="ARBA" id="ARBA00022729"/>
    </source>
</evidence>
<keyword evidence="3" id="KW-1015">Disulfide bond</keyword>
<dbReference type="GO" id="GO:0003796">
    <property type="term" value="F:lysozyme activity"/>
    <property type="evidence" value="ECO:0007669"/>
    <property type="project" value="InterPro"/>
</dbReference>
<accession>A0A1I8P622</accession>
<dbReference type="PRINTS" id="PR00135">
    <property type="entry name" value="LYZLACT"/>
</dbReference>
<dbReference type="CDD" id="cd16899">
    <property type="entry name" value="LYZ_C_invert"/>
    <property type="match status" value="1"/>
</dbReference>
<dbReference type="InterPro" id="IPR001916">
    <property type="entry name" value="Glyco_hydro_22"/>
</dbReference>
<dbReference type="InterPro" id="IPR023346">
    <property type="entry name" value="Lysozyme-like_dom_sf"/>
</dbReference>
<reference evidence="7" key="1">
    <citation type="submission" date="2020-05" db="UniProtKB">
        <authorList>
            <consortium name="EnsemblMetazoa"/>
        </authorList>
    </citation>
    <scope>IDENTIFICATION</scope>
    <source>
        <strain evidence="7">USDA</strain>
    </source>
</reference>
<dbReference type="Proteomes" id="UP000095300">
    <property type="component" value="Unassembled WGS sequence"/>
</dbReference>
<dbReference type="OrthoDB" id="17373at2759"/>
<sequence length="187" mass="21769">MFINGNRHKLTFKRPHNHIATNNYNRTARGTVINHICILVTLLLLIFVFAIREAHSRRLQRCELAGQLYILDIAKEELPLWLCIAEFESRFNTDAIGSRNMDGSLDYGIFQISDKFWCKPQNESAFHFYNECNVDCIELMQDDITKAVKCAQYIKKKQGWSAWTVYNEFCNGSTNVIDDIEIEQCFS</sequence>
<keyword evidence="8" id="KW-1185">Reference proteome</keyword>
<dbReference type="PROSITE" id="PS00128">
    <property type="entry name" value="GLYCOSYL_HYDROL_F22_1"/>
    <property type="match status" value="1"/>
</dbReference>
<dbReference type="SUPFAM" id="SSF53955">
    <property type="entry name" value="Lysozyme-like"/>
    <property type="match status" value="1"/>
</dbReference>
<dbReference type="AlphaFoldDB" id="A0A1I8P622"/>
<dbReference type="SMART" id="SM00263">
    <property type="entry name" value="LYZ1"/>
    <property type="match status" value="1"/>
</dbReference>
<feature type="domain" description="Glycosyl hydrolases family 22 (GH22)" evidence="6">
    <location>
        <begin position="132"/>
        <end position="150"/>
    </location>
</feature>
<dbReference type="PROSITE" id="PS51348">
    <property type="entry name" value="GLYCOSYL_HYDROL_F22_2"/>
    <property type="match status" value="1"/>
</dbReference>
<evidence type="ECO:0000313" key="8">
    <source>
        <dbReference type="Proteomes" id="UP000095300"/>
    </source>
</evidence>
<keyword evidence="5" id="KW-1133">Transmembrane helix</keyword>
<evidence type="ECO:0000256" key="3">
    <source>
        <dbReference type="ARBA" id="ARBA00023157"/>
    </source>
</evidence>
<dbReference type="PRINTS" id="PR00137">
    <property type="entry name" value="LYSOZYME"/>
</dbReference>
<name>A0A1I8P622_STOCA</name>
<dbReference type="InterPro" id="IPR019799">
    <property type="entry name" value="Glyco_hydro_22_CS"/>
</dbReference>
<organism evidence="7 8">
    <name type="scientific">Stomoxys calcitrans</name>
    <name type="common">Stable fly</name>
    <name type="synonym">Conops calcitrans</name>
    <dbReference type="NCBI Taxonomy" id="35570"/>
    <lineage>
        <taxon>Eukaryota</taxon>
        <taxon>Metazoa</taxon>
        <taxon>Ecdysozoa</taxon>
        <taxon>Arthropoda</taxon>
        <taxon>Hexapoda</taxon>
        <taxon>Insecta</taxon>
        <taxon>Pterygota</taxon>
        <taxon>Neoptera</taxon>
        <taxon>Endopterygota</taxon>
        <taxon>Diptera</taxon>
        <taxon>Brachycera</taxon>
        <taxon>Muscomorpha</taxon>
        <taxon>Muscoidea</taxon>
        <taxon>Muscidae</taxon>
        <taxon>Stomoxys</taxon>
    </lineage>
</organism>
<dbReference type="PANTHER" id="PTHR11407">
    <property type="entry name" value="LYSOZYME C"/>
    <property type="match status" value="1"/>
</dbReference>
<evidence type="ECO:0000256" key="5">
    <source>
        <dbReference type="SAM" id="Phobius"/>
    </source>
</evidence>
<dbReference type="EnsemblMetazoa" id="SCAU005152-RA">
    <property type="protein sequence ID" value="SCAU005152-PA"/>
    <property type="gene ID" value="SCAU005152"/>
</dbReference>